<reference evidence="2 3" key="1">
    <citation type="submission" date="2015-03" db="EMBL/GenBank/DDBJ databases">
        <title>RNA-seq based gene annotation and comparative genomics of four Zymoseptoria species reveal species-specific pathogenicity related genes and transposable element activity.</title>
        <authorList>
            <person name="Grandaubert J."/>
            <person name="Bhattacharyya A."/>
            <person name="Stukenbrock E.H."/>
        </authorList>
    </citation>
    <scope>NUCLEOTIDE SEQUENCE [LARGE SCALE GENOMIC DNA]</scope>
    <source>
        <strain evidence="2 3">Zb18110</strain>
    </source>
</reference>
<protein>
    <submittedName>
        <fullName evidence="2">Uncharacterized protein</fullName>
    </submittedName>
</protein>
<feature type="region of interest" description="Disordered" evidence="1">
    <location>
        <begin position="229"/>
        <end position="256"/>
    </location>
</feature>
<feature type="compositionally biased region" description="Polar residues" evidence="1">
    <location>
        <begin position="92"/>
        <end position="116"/>
    </location>
</feature>
<comment type="caution">
    <text evidence="2">The sequence shown here is derived from an EMBL/GenBank/DDBJ whole genome shotgun (WGS) entry which is preliminary data.</text>
</comment>
<accession>A0A0F4G6G3</accession>
<name>A0A0F4G6G3_9PEZI</name>
<dbReference type="OrthoDB" id="10391941at2759"/>
<proteinExistence type="predicted"/>
<dbReference type="AlphaFoldDB" id="A0A0F4G6G3"/>
<dbReference type="EMBL" id="LAFY01005792">
    <property type="protein sequence ID" value="KJX92627.1"/>
    <property type="molecule type" value="Genomic_DNA"/>
</dbReference>
<evidence type="ECO:0000313" key="2">
    <source>
        <dbReference type="EMBL" id="KJX92627.1"/>
    </source>
</evidence>
<feature type="region of interest" description="Disordered" evidence="1">
    <location>
        <begin position="92"/>
        <end position="177"/>
    </location>
</feature>
<gene>
    <name evidence="2" type="ORF">TI39_contig5837g00001</name>
</gene>
<evidence type="ECO:0000256" key="1">
    <source>
        <dbReference type="SAM" id="MobiDB-lite"/>
    </source>
</evidence>
<organism evidence="2 3">
    <name type="scientific">Zymoseptoria brevis</name>
    <dbReference type="NCBI Taxonomy" id="1047168"/>
    <lineage>
        <taxon>Eukaryota</taxon>
        <taxon>Fungi</taxon>
        <taxon>Dikarya</taxon>
        <taxon>Ascomycota</taxon>
        <taxon>Pezizomycotina</taxon>
        <taxon>Dothideomycetes</taxon>
        <taxon>Dothideomycetidae</taxon>
        <taxon>Mycosphaerellales</taxon>
        <taxon>Mycosphaerellaceae</taxon>
        <taxon>Zymoseptoria</taxon>
    </lineage>
</organism>
<keyword evidence="3" id="KW-1185">Reference proteome</keyword>
<evidence type="ECO:0000313" key="3">
    <source>
        <dbReference type="Proteomes" id="UP000033647"/>
    </source>
</evidence>
<dbReference type="Proteomes" id="UP000033647">
    <property type="component" value="Unassembled WGS sequence"/>
</dbReference>
<sequence length="292" mass="33371">MTFSSRSAGFYNPHEDEALDAAFNFHTTLQPPSSDFLDDKWWTTIPQNNDSSKVTPIKHIAKANPSDWPSTPHPDSFNFLPPLDDEWWTTIPQNNDVPSTDLPNLPSTPVQQTSAWAKNDPPALPQTPSKPTAPVLWPVSPRLRLPSNATPTRPAETANLPILHPPTSPSPHLDRETDKRHRFRVHTPAMMEAVCGRKKDSQYLDQLIVEQKHAQHIDNLLAHGEYRVDDDDTTQKPAHRPAGNRDYFGTERVQRPAEYRDNDNFFQKHLADHRHKFQEMQEPAERLTEQQS</sequence>